<organism evidence="2 3">
    <name type="scientific">Ophiophagus hannah</name>
    <name type="common">King cobra</name>
    <name type="synonym">Naja hannah</name>
    <dbReference type="NCBI Taxonomy" id="8665"/>
    <lineage>
        <taxon>Eukaryota</taxon>
        <taxon>Metazoa</taxon>
        <taxon>Chordata</taxon>
        <taxon>Craniata</taxon>
        <taxon>Vertebrata</taxon>
        <taxon>Euteleostomi</taxon>
        <taxon>Lepidosauria</taxon>
        <taxon>Squamata</taxon>
        <taxon>Bifurcata</taxon>
        <taxon>Unidentata</taxon>
        <taxon>Episquamata</taxon>
        <taxon>Toxicofera</taxon>
        <taxon>Serpentes</taxon>
        <taxon>Colubroidea</taxon>
        <taxon>Elapidae</taxon>
        <taxon>Elapinae</taxon>
        <taxon>Ophiophagus</taxon>
    </lineage>
</organism>
<name>V8NSK4_OPHHA</name>
<gene>
    <name evidence="2" type="primary">SNRNP40</name>
    <name evidence="2" type="ORF">L345_09195</name>
</gene>
<protein>
    <submittedName>
        <fullName evidence="2">U5 small nuclear ribonucleoprotein 40 kDa protein</fullName>
    </submittedName>
</protein>
<feature type="repeat" description="WD" evidence="1">
    <location>
        <begin position="3"/>
        <end position="32"/>
    </location>
</feature>
<dbReference type="InterPro" id="IPR036322">
    <property type="entry name" value="WD40_repeat_dom_sf"/>
</dbReference>
<dbReference type="Proteomes" id="UP000018936">
    <property type="component" value="Unassembled WGS sequence"/>
</dbReference>
<comment type="caution">
    <text evidence="2">The sequence shown here is derived from an EMBL/GenBank/DDBJ whole genome shotgun (WGS) entry which is preliminary data.</text>
</comment>
<dbReference type="GO" id="GO:1990904">
    <property type="term" value="C:ribonucleoprotein complex"/>
    <property type="evidence" value="ECO:0007669"/>
    <property type="project" value="UniProtKB-KW"/>
</dbReference>
<dbReference type="EMBL" id="AZIM01002013">
    <property type="protein sequence ID" value="ETE65040.1"/>
    <property type="molecule type" value="Genomic_DNA"/>
</dbReference>
<sequence length="75" mass="7958">MLLSGHEGEVYCCKFHPNGATLASAGFDRLIRTQGGLHTKTATTTPGQLKKPALEVMAEGAEVRGQPQLQGKLIP</sequence>
<dbReference type="AlphaFoldDB" id="V8NSK4"/>
<dbReference type="OrthoDB" id="1068471at2759"/>
<evidence type="ECO:0000256" key="1">
    <source>
        <dbReference type="PROSITE-ProRule" id="PRU00221"/>
    </source>
</evidence>
<reference evidence="2 3" key="1">
    <citation type="journal article" date="2013" name="Proc. Natl. Acad. Sci. U.S.A.">
        <title>The king cobra genome reveals dynamic gene evolution and adaptation in the snake venom system.</title>
        <authorList>
            <person name="Vonk F.J."/>
            <person name="Casewell N.R."/>
            <person name="Henkel C.V."/>
            <person name="Heimberg A.M."/>
            <person name="Jansen H.J."/>
            <person name="McCleary R.J."/>
            <person name="Kerkkamp H.M."/>
            <person name="Vos R.A."/>
            <person name="Guerreiro I."/>
            <person name="Calvete J.J."/>
            <person name="Wuster W."/>
            <person name="Woods A.E."/>
            <person name="Logan J.M."/>
            <person name="Harrison R.A."/>
            <person name="Castoe T.A."/>
            <person name="de Koning A.P."/>
            <person name="Pollock D.D."/>
            <person name="Yandell M."/>
            <person name="Calderon D."/>
            <person name="Renjifo C."/>
            <person name="Currier R.B."/>
            <person name="Salgado D."/>
            <person name="Pla D."/>
            <person name="Sanz L."/>
            <person name="Hyder A.S."/>
            <person name="Ribeiro J.M."/>
            <person name="Arntzen J.W."/>
            <person name="van den Thillart G.E."/>
            <person name="Boetzer M."/>
            <person name="Pirovano W."/>
            <person name="Dirks R.P."/>
            <person name="Spaink H.P."/>
            <person name="Duboule D."/>
            <person name="McGlinn E."/>
            <person name="Kini R.M."/>
            <person name="Richardson M.K."/>
        </authorList>
    </citation>
    <scope>NUCLEOTIDE SEQUENCE</scope>
    <source>
        <tissue evidence="2">Blood</tissue>
    </source>
</reference>
<evidence type="ECO:0000313" key="3">
    <source>
        <dbReference type="Proteomes" id="UP000018936"/>
    </source>
</evidence>
<dbReference type="SUPFAM" id="SSF50978">
    <property type="entry name" value="WD40 repeat-like"/>
    <property type="match status" value="1"/>
</dbReference>
<proteinExistence type="predicted"/>
<keyword evidence="2" id="KW-0687">Ribonucleoprotein</keyword>
<keyword evidence="3" id="KW-1185">Reference proteome</keyword>
<keyword evidence="1" id="KW-0853">WD repeat</keyword>
<evidence type="ECO:0000313" key="2">
    <source>
        <dbReference type="EMBL" id="ETE65040.1"/>
    </source>
</evidence>
<accession>V8NSK4</accession>
<dbReference type="InterPro" id="IPR015943">
    <property type="entry name" value="WD40/YVTN_repeat-like_dom_sf"/>
</dbReference>
<dbReference type="InterPro" id="IPR001680">
    <property type="entry name" value="WD40_rpt"/>
</dbReference>
<dbReference type="Pfam" id="PF00400">
    <property type="entry name" value="WD40"/>
    <property type="match status" value="1"/>
</dbReference>
<dbReference type="PROSITE" id="PS50082">
    <property type="entry name" value="WD_REPEATS_2"/>
    <property type="match status" value="1"/>
</dbReference>
<dbReference type="Gene3D" id="2.130.10.10">
    <property type="entry name" value="YVTN repeat-like/Quinoprotein amine dehydrogenase"/>
    <property type="match status" value="1"/>
</dbReference>